<name>A0AAV9FKI4_ACOCL</name>
<dbReference type="AlphaFoldDB" id="A0AAV9FKI4"/>
<comment type="caution">
    <text evidence="5">The sequence shown here is derived from an EMBL/GenBank/DDBJ whole genome shotgun (WGS) entry which is preliminary data.</text>
</comment>
<dbReference type="EMBL" id="JAUJYO010000001">
    <property type="protein sequence ID" value="KAK1325739.1"/>
    <property type="molecule type" value="Genomic_DNA"/>
</dbReference>
<dbReference type="Pfam" id="PF00501">
    <property type="entry name" value="AMP-binding"/>
    <property type="match status" value="1"/>
</dbReference>
<keyword evidence="2" id="KW-0067">ATP-binding</keyword>
<gene>
    <name evidence="5" type="primary">4CLL3</name>
    <name evidence="5" type="ORF">QJS10_CPA01g00796</name>
</gene>
<reference evidence="5" key="1">
    <citation type="journal article" date="2023" name="Nat. Commun.">
        <title>Diploid and tetraploid genomes of Acorus and the evolution of monocots.</title>
        <authorList>
            <person name="Ma L."/>
            <person name="Liu K.W."/>
            <person name="Li Z."/>
            <person name="Hsiao Y.Y."/>
            <person name="Qi Y."/>
            <person name="Fu T."/>
            <person name="Tang G.D."/>
            <person name="Zhang D."/>
            <person name="Sun W.H."/>
            <person name="Liu D.K."/>
            <person name="Li Y."/>
            <person name="Chen G.Z."/>
            <person name="Liu X.D."/>
            <person name="Liao X.Y."/>
            <person name="Jiang Y.T."/>
            <person name="Yu X."/>
            <person name="Hao Y."/>
            <person name="Huang J."/>
            <person name="Zhao X.W."/>
            <person name="Ke S."/>
            <person name="Chen Y.Y."/>
            <person name="Wu W.L."/>
            <person name="Hsu J.L."/>
            <person name="Lin Y.F."/>
            <person name="Huang M.D."/>
            <person name="Li C.Y."/>
            <person name="Huang L."/>
            <person name="Wang Z.W."/>
            <person name="Zhao X."/>
            <person name="Zhong W.Y."/>
            <person name="Peng D.H."/>
            <person name="Ahmad S."/>
            <person name="Lan S."/>
            <person name="Zhang J.S."/>
            <person name="Tsai W.C."/>
            <person name="Van de Peer Y."/>
            <person name="Liu Z.J."/>
        </authorList>
    </citation>
    <scope>NUCLEOTIDE SEQUENCE</scope>
    <source>
        <strain evidence="5">CP</strain>
    </source>
</reference>
<dbReference type="Proteomes" id="UP001180020">
    <property type="component" value="Unassembled WGS sequence"/>
</dbReference>
<dbReference type="Gene3D" id="3.40.50.980">
    <property type="match status" value="2"/>
</dbReference>
<dbReference type="PANTHER" id="PTHR24096">
    <property type="entry name" value="LONG-CHAIN-FATTY-ACID--COA LIGASE"/>
    <property type="match status" value="1"/>
</dbReference>
<dbReference type="GO" id="GO:0016878">
    <property type="term" value="F:acid-thiol ligase activity"/>
    <property type="evidence" value="ECO:0007669"/>
    <property type="project" value="UniProtKB-ARBA"/>
</dbReference>
<protein>
    <submittedName>
        <fullName evidence="5">4-coumarate--CoA ligase-like 3</fullName>
    </submittedName>
</protein>
<sequence>MPLSPAKSASPAPTIAFAASSTAASLPPDLPVDLIDSDDFQSMFIGVGSKDPPPPIEEIWQSDTETIQFSYGTTGRSKATMIPHQTFIAMVAEFQLERAKVKMVLEPMFYMMGFALYLGGALGETTVMVSVRRFKVEAVAVAEHGVTVLTVAPPILVALERAVAQGIVGGLETLRRIIVGGAPLSREAVERFIRRFRHRRRRRRRRGEFLLTKT</sequence>
<evidence type="ECO:0000313" key="6">
    <source>
        <dbReference type="Proteomes" id="UP001180020"/>
    </source>
</evidence>
<keyword evidence="3" id="KW-0472">Membrane</keyword>
<accession>A0AAV9FKI4</accession>
<dbReference type="InterPro" id="IPR000873">
    <property type="entry name" value="AMP-dep_synth/lig_dom"/>
</dbReference>
<evidence type="ECO:0000259" key="4">
    <source>
        <dbReference type="Pfam" id="PF00501"/>
    </source>
</evidence>
<evidence type="ECO:0000313" key="5">
    <source>
        <dbReference type="EMBL" id="KAK1325739.1"/>
    </source>
</evidence>
<keyword evidence="1 5" id="KW-0436">Ligase</keyword>
<dbReference type="GO" id="GO:0016405">
    <property type="term" value="F:CoA-ligase activity"/>
    <property type="evidence" value="ECO:0007669"/>
    <property type="project" value="TreeGrafter"/>
</dbReference>
<keyword evidence="3" id="KW-0812">Transmembrane</keyword>
<feature type="domain" description="AMP-dependent synthetase/ligase" evidence="4">
    <location>
        <begin position="35"/>
        <end position="198"/>
    </location>
</feature>
<keyword evidence="6" id="KW-1185">Reference proteome</keyword>
<evidence type="ECO:0000256" key="3">
    <source>
        <dbReference type="SAM" id="Phobius"/>
    </source>
</evidence>
<feature type="transmembrane region" description="Helical" evidence="3">
    <location>
        <begin position="108"/>
        <end position="129"/>
    </location>
</feature>
<keyword evidence="2" id="KW-0547">Nucleotide-binding</keyword>
<dbReference type="GO" id="GO:0005524">
    <property type="term" value="F:ATP binding"/>
    <property type="evidence" value="ECO:0007669"/>
    <property type="project" value="UniProtKB-KW"/>
</dbReference>
<keyword evidence="3" id="KW-1133">Transmembrane helix</keyword>
<proteinExistence type="predicted"/>
<organism evidence="5 6">
    <name type="scientific">Acorus calamus</name>
    <name type="common">Sweet flag</name>
    <dbReference type="NCBI Taxonomy" id="4465"/>
    <lineage>
        <taxon>Eukaryota</taxon>
        <taxon>Viridiplantae</taxon>
        <taxon>Streptophyta</taxon>
        <taxon>Embryophyta</taxon>
        <taxon>Tracheophyta</taxon>
        <taxon>Spermatophyta</taxon>
        <taxon>Magnoliopsida</taxon>
        <taxon>Liliopsida</taxon>
        <taxon>Acoraceae</taxon>
        <taxon>Acorus</taxon>
    </lineage>
</organism>
<reference evidence="5" key="2">
    <citation type="submission" date="2023-06" db="EMBL/GenBank/DDBJ databases">
        <authorList>
            <person name="Ma L."/>
            <person name="Liu K.-W."/>
            <person name="Li Z."/>
            <person name="Hsiao Y.-Y."/>
            <person name="Qi Y."/>
            <person name="Fu T."/>
            <person name="Tang G."/>
            <person name="Zhang D."/>
            <person name="Sun W.-H."/>
            <person name="Liu D.-K."/>
            <person name="Li Y."/>
            <person name="Chen G.-Z."/>
            <person name="Liu X.-D."/>
            <person name="Liao X.-Y."/>
            <person name="Jiang Y.-T."/>
            <person name="Yu X."/>
            <person name="Hao Y."/>
            <person name="Huang J."/>
            <person name="Zhao X.-W."/>
            <person name="Ke S."/>
            <person name="Chen Y.-Y."/>
            <person name="Wu W.-L."/>
            <person name="Hsu J.-L."/>
            <person name="Lin Y.-F."/>
            <person name="Huang M.-D."/>
            <person name="Li C.-Y."/>
            <person name="Huang L."/>
            <person name="Wang Z.-W."/>
            <person name="Zhao X."/>
            <person name="Zhong W.-Y."/>
            <person name="Peng D.-H."/>
            <person name="Ahmad S."/>
            <person name="Lan S."/>
            <person name="Zhang J.-S."/>
            <person name="Tsai W.-C."/>
            <person name="Van De Peer Y."/>
            <person name="Liu Z.-J."/>
        </authorList>
    </citation>
    <scope>NUCLEOTIDE SEQUENCE</scope>
    <source>
        <strain evidence="5">CP</strain>
        <tissue evidence="5">Leaves</tissue>
    </source>
</reference>
<dbReference type="PANTHER" id="PTHR24096:SF377">
    <property type="entry name" value="4-COUMARATE--COA LIGASE-LIKE 7"/>
    <property type="match status" value="1"/>
</dbReference>
<evidence type="ECO:0000256" key="2">
    <source>
        <dbReference type="ARBA" id="ARBA00022840"/>
    </source>
</evidence>
<dbReference type="SUPFAM" id="SSF56801">
    <property type="entry name" value="Acetyl-CoA synthetase-like"/>
    <property type="match status" value="1"/>
</dbReference>
<evidence type="ECO:0000256" key="1">
    <source>
        <dbReference type="ARBA" id="ARBA00022598"/>
    </source>
</evidence>